<dbReference type="InterPro" id="IPR002541">
    <property type="entry name" value="Cyt_c_assembly"/>
</dbReference>
<dbReference type="PANTHER" id="PTHR30071:SF1">
    <property type="entry name" value="CYTOCHROME B_B6 PROTEIN-RELATED"/>
    <property type="match status" value="1"/>
</dbReference>
<evidence type="ECO:0000256" key="6">
    <source>
        <dbReference type="SAM" id="Phobius"/>
    </source>
</evidence>
<proteinExistence type="predicted"/>
<feature type="transmembrane region" description="Helical" evidence="6">
    <location>
        <begin position="112"/>
        <end position="128"/>
    </location>
</feature>
<feature type="transmembrane region" description="Helical" evidence="6">
    <location>
        <begin position="288"/>
        <end position="305"/>
    </location>
</feature>
<keyword evidence="3" id="KW-0201">Cytochrome c-type biogenesis</keyword>
<feature type="transmembrane region" description="Helical" evidence="6">
    <location>
        <begin position="78"/>
        <end position="100"/>
    </location>
</feature>
<comment type="subcellular location">
    <subcellularLocation>
        <location evidence="1">Membrane</location>
        <topology evidence="1">Multi-pass membrane protein</topology>
    </subcellularLocation>
</comment>
<gene>
    <name evidence="8" type="primary">ccsB</name>
    <name evidence="8" type="ORF">GCM10009821_13260</name>
</gene>
<evidence type="ECO:0000256" key="3">
    <source>
        <dbReference type="ARBA" id="ARBA00022748"/>
    </source>
</evidence>
<evidence type="ECO:0000256" key="2">
    <source>
        <dbReference type="ARBA" id="ARBA00022692"/>
    </source>
</evidence>
<feature type="transmembrane region" description="Helical" evidence="6">
    <location>
        <begin position="135"/>
        <end position="156"/>
    </location>
</feature>
<keyword evidence="5 6" id="KW-0472">Membrane</keyword>
<name>A0ABN2VWJ2_9ACTN</name>
<protein>
    <submittedName>
        <fullName evidence="8">C-type cytochrome biogenesis protein CcsB</fullName>
    </submittedName>
</protein>
<comment type="caution">
    <text evidence="8">The sequence shown here is derived from an EMBL/GenBank/DDBJ whole genome shotgun (WGS) entry which is preliminary data.</text>
</comment>
<feature type="transmembrane region" description="Helical" evidence="6">
    <location>
        <begin position="168"/>
        <end position="196"/>
    </location>
</feature>
<organism evidence="8 9">
    <name type="scientific">Aeromicrobium halocynthiae</name>
    <dbReference type="NCBI Taxonomy" id="560557"/>
    <lineage>
        <taxon>Bacteria</taxon>
        <taxon>Bacillati</taxon>
        <taxon>Actinomycetota</taxon>
        <taxon>Actinomycetes</taxon>
        <taxon>Propionibacteriales</taxon>
        <taxon>Nocardioidaceae</taxon>
        <taxon>Aeromicrobium</taxon>
    </lineage>
</organism>
<evidence type="ECO:0000256" key="4">
    <source>
        <dbReference type="ARBA" id="ARBA00022989"/>
    </source>
</evidence>
<dbReference type="PANTHER" id="PTHR30071">
    <property type="entry name" value="HEME EXPORTER PROTEIN C"/>
    <property type="match status" value="1"/>
</dbReference>
<sequence length="317" mass="33961">MSPETLAQVSNYAVASATVVIALAFLAHMAEWGFARKVDQPVEEEATVTVGAGAPAARQSTAAADDDAPSRPDLLSSVGVSLTGLGTVLLLVGFVVRGFAADRVPWGNMYEFGIGGAAFALVVYLVLVRVQAIQWLGGIVTGFALVVLGMAMSTYVPAGPLVPALHSYWLVIHVAAVMLAGAFFLVGAASSLLFLIRHRAEERGTVGGLLSRFPHSAVMDQIAYRTNAVAFPLWTFGALIAGSIWAHYAWGRYWGWDPKEVWAFITWVVYAGYLHARATRGWKGRRAAIIALVGFLTFLFSYYGVNLFGSGLHSYAT</sequence>
<evidence type="ECO:0000256" key="5">
    <source>
        <dbReference type="ARBA" id="ARBA00023136"/>
    </source>
</evidence>
<dbReference type="Proteomes" id="UP001501480">
    <property type="component" value="Unassembled WGS sequence"/>
</dbReference>
<feature type="transmembrane region" description="Helical" evidence="6">
    <location>
        <begin position="229"/>
        <end position="248"/>
    </location>
</feature>
<reference evidence="8 9" key="1">
    <citation type="journal article" date="2019" name="Int. J. Syst. Evol. Microbiol.">
        <title>The Global Catalogue of Microorganisms (GCM) 10K type strain sequencing project: providing services to taxonomists for standard genome sequencing and annotation.</title>
        <authorList>
            <consortium name="The Broad Institute Genomics Platform"/>
            <consortium name="The Broad Institute Genome Sequencing Center for Infectious Disease"/>
            <person name="Wu L."/>
            <person name="Ma J."/>
        </authorList>
    </citation>
    <scope>NUCLEOTIDE SEQUENCE [LARGE SCALE GENOMIC DNA]</scope>
    <source>
        <strain evidence="8 9">JCM 15749</strain>
    </source>
</reference>
<evidence type="ECO:0000313" key="9">
    <source>
        <dbReference type="Proteomes" id="UP001501480"/>
    </source>
</evidence>
<feature type="domain" description="Cytochrome c assembly protein" evidence="7">
    <location>
        <begin position="119"/>
        <end position="313"/>
    </location>
</feature>
<feature type="transmembrane region" description="Helical" evidence="6">
    <location>
        <begin position="260"/>
        <end position="276"/>
    </location>
</feature>
<keyword evidence="9" id="KW-1185">Reference proteome</keyword>
<feature type="transmembrane region" description="Helical" evidence="6">
    <location>
        <begin position="12"/>
        <end position="30"/>
    </location>
</feature>
<dbReference type="InterPro" id="IPR017562">
    <property type="entry name" value="Cyt_c_biogenesis_CcsA"/>
</dbReference>
<dbReference type="InterPro" id="IPR045062">
    <property type="entry name" value="Cyt_c_biogenesis_CcsA/CcmC"/>
</dbReference>
<dbReference type="RefSeq" id="WP_344326176.1">
    <property type="nucleotide sequence ID" value="NZ_BAAAPY010000003.1"/>
</dbReference>
<dbReference type="NCBIfam" id="TIGR03144">
    <property type="entry name" value="cytochr_II_ccsB"/>
    <property type="match status" value="1"/>
</dbReference>
<dbReference type="Pfam" id="PF01578">
    <property type="entry name" value="Cytochrom_C_asm"/>
    <property type="match status" value="1"/>
</dbReference>
<evidence type="ECO:0000313" key="8">
    <source>
        <dbReference type="EMBL" id="GAA2075503.1"/>
    </source>
</evidence>
<evidence type="ECO:0000259" key="7">
    <source>
        <dbReference type="Pfam" id="PF01578"/>
    </source>
</evidence>
<keyword evidence="4 6" id="KW-1133">Transmembrane helix</keyword>
<dbReference type="EMBL" id="BAAAPY010000003">
    <property type="protein sequence ID" value="GAA2075503.1"/>
    <property type="molecule type" value="Genomic_DNA"/>
</dbReference>
<evidence type="ECO:0000256" key="1">
    <source>
        <dbReference type="ARBA" id="ARBA00004141"/>
    </source>
</evidence>
<accession>A0ABN2VWJ2</accession>
<keyword evidence="2 6" id="KW-0812">Transmembrane</keyword>